<keyword evidence="3" id="KW-1185">Reference proteome</keyword>
<evidence type="ECO:0000313" key="3">
    <source>
        <dbReference type="Proteomes" id="UP001218246"/>
    </source>
</evidence>
<protein>
    <recommendedName>
        <fullName evidence="4">DUF3899 domain-containing protein</fullName>
    </recommendedName>
</protein>
<dbReference type="Proteomes" id="UP001218246">
    <property type="component" value="Unassembled WGS sequence"/>
</dbReference>
<accession>A0ABT6H1Z3</accession>
<feature type="transmembrane region" description="Helical" evidence="1">
    <location>
        <begin position="32"/>
        <end position="48"/>
    </location>
</feature>
<feature type="transmembrane region" description="Helical" evidence="1">
    <location>
        <begin position="6"/>
        <end position="25"/>
    </location>
</feature>
<keyword evidence="1" id="KW-0812">Transmembrane</keyword>
<feature type="transmembrane region" description="Helical" evidence="1">
    <location>
        <begin position="81"/>
        <end position="102"/>
    </location>
</feature>
<evidence type="ECO:0000313" key="2">
    <source>
        <dbReference type="EMBL" id="MDG5752992.1"/>
    </source>
</evidence>
<keyword evidence="1" id="KW-0472">Membrane</keyword>
<evidence type="ECO:0008006" key="4">
    <source>
        <dbReference type="Google" id="ProtNLM"/>
    </source>
</evidence>
<comment type="caution">
    <text evidence="2">The sequence shown here is derived from an EMBL/GenBank/DDBJ whole genome shotgun (WGS) entry which is preliminary data.</text>
</comment>
<name>A0ABT6H1Z3_9BACI</name>
<dbReference type="RefSeq" id="WP_124564602.1">
    <property type="nucleotide sequence ID" value="NZ_JARRRY010000001.1"/>
</dbReference>
<gene>
    <name evidence="2" type="ORF">P6P90_03130</name>
</gene>
<sequence>MKKFLGIIFTIFIEAVLVYGLTKVVGWKYEDLAFFVGLLFIVIAYFFSSKGGFSSNSLRLQAQAQSGIKVDEEEYEFRANAVFIGSIVYTILSLFYVIAAYWKYFA</sequence>
<evidence type="ECO:0000256" key="1">
    <source>
        <dbReference type="SAM" id="Phobius"/>
    </source>
</evidence>
<dbReference type="EMBL" id="JARULN010000001">
    <property type="protein sequence ID" value="MDG5752992.1"/>
    <property type="molecule type" value="Genomic_DNA"/>
</dbReference>
<reference evidence="2 3" key="1">
    <citation type="submission" date="2023-04" db="EMBL/GenBank/DDBJ databases">
        <title>Ectobacillus antri isolated from activated sludge.</title>
        <authorList>
            <person name="Yan P."/>
            <person name="Liu X."/>
        </authorList>
    </citation>
    <scope>NUCLEOTIDE SEQUENCE [LARGE SCALE GENOMIC DNA]</scope>
    <source>
        <strain evidence="2 3">C18H</strain>
    </source>
</reference>
<keyword evidence="1" id="KW-1133">Transmembrane helix</keyword>
<organism evidence="2 3">
    <name type="scientific">Ectobacillus antri</name>
    <dbReference type="NCBI Taxonomy" id="2486280"/>
    <lineage>
        <taxon>Bacteria</taxon>
        <taxon>Bacillati</taxon>
        <taxon>Bacillota</taxon>
        <taxon>Bacilli</taxon>
        <taxon>Bacillales</taxon>
        <taxon>Bacillaceae</taxon>
        <taxon>Ectobacillus</taxon>
    </lineage>
</organism>
<proteinExistence type="predicted"/>